<protein>
    <recommendedName>
        <fullName evidence="4">Ferritin-like domain-containing protein</fullName>
    </recommendedName>
</protein>
<dbReference type="SUPFAM" id="SSF47240">
    <property type="entry name" value="Ferritin-like"/>
    <property type="match status" value="1"/>
</dbReference>
<keyword evidence="1" id="KW-0812">Transmembrane</keyword>
<evidence type="ECO:0000256" key="1">
    <source>
        <dbReference type="SAM" id="Phobius"/>
    </source>
</evidence>
<organism evidence="2 3">
    <name type="scientific">Ceutorhynchus assimilis</name>
    <name type="common">cabbage seed weevil</name>
    <dbReference type="NCBI Taxonomy" id="467358"/>
    <lineage>
        <taxon>Eukaryota</taxon>
        <taxon>Metazoa</taxon>
        <taxon>Ecdysozoa</taxon>
        <taxon>Arthropoda</taxon>
        <taxon>Hexapoda</taxon>
        <taxon>Insecta</taxon>
        <taxon>Pterygota</taxon>
        <taxon>Neoptera</taxon>
        <taxon>Endopterygota</taxon>
        <taxon>Coleoptera</taxon>
        <taxon>Polyphaga</taxon>
        <taxon>Cucujiformia</taxon>
        <taxon>Curculionidae</taxon>
        <taxon>Ceutorhynchinae</taxon>
        <taxon>Ceutorhynchus</taxon>
    </lineage>
</organism>
<dbReference type="Pfam" id="PF00268">
    <property type="entry name" value="Ribonuc_red_sm"/>
    <property type="match status" value="1"/>
</dbReference>
<keyword evidence="1" id="KW-0472">Membrane</keyword>
<dbReference type="GO" id="GO:0009263">
    <property type="term" value="P:deoxyribonucleotide biosynthetic process"/>
    <property type="evidence" value="ECO:0007669"/>
    <property type="project" value="InterPro"/>
</dbReference>
<reference evidence="2" key="1">
    <citation type="submission" date="2022-01" db="EMBL/GenBank/DDBJ databases">
        <authorList>
            <person name="King R."/>
        </authorList>
    </citation>
    <scope>NUCLEOTIDE SEQUENCE</scope>
</reference>
<evidence type="ECO:0008006" key="4">
    <source>
        <dbReference type="Google" id="ProtNLM"/>
    </source>
</evidence>
<name>A0A9N9MZ44_9CUCU</name>
<dbReference type="GO" id="GO:0016491">
    <property type="term" value="F:oxidoreductase activity"/>
    <property type="evidence" value="ECO:0007669"/>
    <property type="project" value="InterPro"/>
</dbReference>
<evidence type="ECO:0000313" key="2">
    <source>
        <dbReference type="EMBL" id="CAG9773360.1"/>
    </source>
</evidence>
<sequence length="122" mass="14167">MTVSEFKHLESWGNVHLHKLFGWLDCASDKDTTPYVDVSKWAAMEGIVFNFAFALFCWLRYKNLLPEFTKANEYIMRDEQYHAAAWLRTLGLLKDAGPQNESSVIPLKVFYPPILPRTRSLI</sequence>
<feature type="transmembrane region" description="Helical" evidence="1">
    <location>
        <begin position="41"/>
        <end position="61"/>
    </location>
</feature>
<dbReference type="Proteomes" id="UP001152799">
    <property type="component" value="Chromosome 9"/>
</dbReference>
<dbReference type="InterPro" id="IPR009078">
    <property type="entry name" value="Ferritin-like_SF"/>
</dbReference>
<evidence type="ECO:0000313" key="3">
    <source>
        <dbReference type="Proteomes" id="UP001152799"/>
    </source>
</evidence>
<dbReference type="EMBL" id="OU892285">
    <property type="protein sequence ID" value="CAG9773360.1"/>
    <property type="molecule type" value="Genomic_DNA"/>
</dbReference>
<dbReference type="AlphaFoldDB" id="A0A9N9MZ44"/>
<proteinExistence type="predicted"/>
<dbReference type="Gene3D" id="1.10.620.20">
    <property type="entry name" value="Ribonucleotide Reductase, subunit A"/>
    <property type="match status" value="1"/>
</dbReference>
<dbReference type="InterPro" id="IPR000358">
    <property type="entry name" value="RNR_small_fam"/>
</dbReference>
<keyword evidence="1" id="KW-1133">Transmembrane helix</keyword>
<gene>
    <name evidence="2" type="ORF">CEUTPL_LOCUS13751</name>
</gene>
<keyword evidence="3" id="KW-1185">Reference proteome</keyword>
<accession>A0A9N9MZ44</accession>
<dbReference type="InterPro" id="IPR012348">
    <property type="entry name" value="RNR-like"/>
</dbReference>